<dbReference type="Pfam" id="PF15314">
    <property type="entry name" value="PRAP"/>
    <property type="match status" value="1"/>
</dbReference>
<keyword evidence="1" id="KW-0732">Signal</keyword>
<accession>A0A8C0ZM80</accession>
<dbReference type="GeneID" id="141424724"/>
<protein>
    <recommendedName>
        <fullName evidence="3">Proline-rich acidic protein 1</fullName>
    </recommendedName>
</protein>
<feature type="signal peptide" evidence="1">
    <location>
        <begin position="1"/>
        <end position="20"/>
    </location>
</feature>
<dbReference type="RefSeq" id="XP_073934116.1">
    <property type="nucleotide sequence ID" value="XM_074078015.1"/>
</dbReference>
<organism evidence="2">
    <name type="scientific">Castor canadensis</name>
    <name type="common">American beaver</name>
    <dbReference type="NCBI Taxonomy" id="51338"/>
    <lineage>
        <taxon>Eukaryota</taxon>
        <taxon>Metazoa</taxon>
        <taxon>Chordata</taxon>
        <taxon>Craniata</taxon>
        <taxon>Vertebrata</taxon>
        <taxon>Euteleostomi</taxon>
        <taxon>Mammalia</taxon>
        <taxon>Eutheria</taxon>
        <taxon>Euarchontoglires</taxon>
        <taxon>Glires</taxon>
        <taxon>Rodentia</taxon>
        <taxon>Castorimorpha</taxon>
        <taxon>Castoridae</taxon>
        <taxon>Castor</taxon>
    </lineage>
</organism>
<evidence type="ECO:0000313" key="2">
    <source>
        <dbReference type="Ensembl" id="ENSCCNP00000003160.1"/>
    </source>
</evidence>
<dbReference type="PANTHER" id="PTHR37861:SF1">
    <property type="entry name" value="PROLINE-RICH ACIDIC PROTEIN 1"/>
    <property type="match status" value="1"/>
</dbReference>
<feature type="chain" id="PRO_5034733801" description="Proline-rich acidic protein 1" evidence="1">
    <location>
        <begin position="21"/>
        <end position="150"/>
    </location>
</feature>
<name>A0A8C0ZM80_CASCN</name>
<reference evidence="2" key="1">
    <citation type="submission" date="2023-09" db="UniProtKB">
        <authorList>
            <consortium name="Ensembl"/>
        </authorList>
    </citation>
    <scope>IDENTIFICATION</scope>
</reference>
<sequence>MRRLLLVTCLVTVLLQEAGAIPVPQVLVKTNGKHKVAEQDTEKAWDTRAVEPLEKDDQLGKLLPVPKWKPAAEKLPDIKAWVETKDILGHFWSPQQGPEPDLDSLYHPLPEEVQGEEGPTLRVMLSLQMLQGPEEDLDHIYHPMEGFRGP</sequence>
<evidence type="ECO:0008006" key="3">
    <source>
        <dbReference type="Google" id="ProtNLM"/>
    </source>
</evidence>
<dbReference type="InterPro" id="IPR027922">
    <property type="entry name" value="PRAP"/>
</dbReference>
<dbReference type="Ensembl" id="ENSCCNT00000004169.1">
    <property type="protein sequence ID" value="ENSCCNP00000003160.1"/>
    <property type="gene ID" value="ENSCCNG00000003419.1"/>
</dbReference>
<proteinExistence type="predicted"/>
<dbReference type="PANTHER" id="PTHR37861">
    <property type="entry name" value="PROLINE-RICH ACIDIC PROTEIN 1"/>
    <property type="match status" value="1"/>
</dbReference>
<evidence type="ECO:0000256" key="1">
    <source>
        <dbReference type="SAM" id="SignalP"/>
    </source>
</evidence>
<dbReference type="AlphaFoldDB" id="A0A8C0ZM80"/>